<comment type="caution">
    <text evidence="2">The sequence shown here is derived from an EMBL/GenBank/DDBJ whole genome shotgun (WGS) entry which is preliminary data.</text>
</comment>
<feature type="region of interest" description="Disordered" evidence="1">
    <location>
        <begin position="616"/>
        <end position="670"/>
    </location>
</feature>
<feature type="compositionally biased region" description="Low complexity" evidence="1">
    <location>
        <begin position="616"/>
        <end position="636"/>
    </location>
</feature>
<dbReference type="PANTHER" id="PTHR33480">
    <property type="entry name" value="SET DOMAIN-CONTAINING PROTEIN-RELATED"/>
    <property type="match status" value="1"/>
</dbReference>
<dbReference type="AlphaFoldDB" id="A0AA88T5E9"/>
<dbReference type="EMBL" id="JAUPFM010000001">
    <property type="protein sequence ID" value="KAK2863627.1"/>
    <property type="molecule type" value="Genomic_DNA"/>
</dbReference>
<proteinExistence type="predicted"/>
<feature type="compositionally biased region" description="Basic and acidic residues" evidence="1">
    <location>
        <begin position="47"/>
        <end position="72"/>
    </location>
</feature>
<feature type="region of interest" description="Disordered" evidence="1">
    <location>
        <begin position="260"/>
        <end position="280"/>
    </location>
</feature>
<feature type="region of interest" description="Disordered" evidence="1">
    <location>
        <begin position="454"/>
        <end position="498"/>
    </location>
</feature>
<accession>A0AA88T5E9</accession>
<dbReference type="Proteomes" id="UP001187415">
    <property type="component" value="Unassembled WGS sequence"/>
</dbReference>
<sequence length="833" mass="94800">MADKTEVDTQKQIPSLDEERTKPVSRGPRSRAPTATGRRSQRGKKRGAADKRPAPGGKRWDKKDKRRGKEENQGVTVKRTWSGGKRRWDKKHYCVFCQRPQVKITRHLLTKHADQQEVVAASTLPIGSKQRHLLLEQLRCRGNYLHNIEVIRQGSGEIVPYRQPSEDVDARSYLPCPLCLGFFRRADLWKHQASCRKKLVSDPSKDPTSTTETTSDHMKNSICDSTLKANCDTSEVRNSTEENLSDPSGNTIVVNQTGASEIGATPPMPSEASGDLNVMSDPRVERPRKRIRVQAAASRLLPISSGASESCGEVLHRMNQDHVSHQVKSDWLICKYGNKLMENQDSNQRRYDYVSQKLRELGRFLLAAKSLDSDIHTLQDVLASGRLSLALAAARKASGYRWSCPPLAVKTTLKTVCEIAIGESLQDGDWEAAAKTTDFYHMLERDWDNLGLLNPDPGTVAPEGGTKLKKRSVQSRNEKSAKGEDQVQPNPRPEVLSKSNKRPLISMIQLETRLQAPIPNPISIPMAPKKVQRRPWSTAEKEAVWRQLGVNVLLQSVPGKKVCQRCLDLEPVLRGRHWKDIKNQIHNQIQSQKKQHFHAQMDLQVNLEQQDQIQNLKQQQQHLQSQQQRYQSPIDQQTKDHIQNQNKKHCQPQMDQHDPESLQVQRKQQYHIQMDHEEQDSIQNQKKHQYHTQLDHHDHLQIHKKQLCHARLDHQDHVQVRKKQLYQMDQPPQGMCTTINRDTSILTASPYGPDGSHQAQAHSLGGRDPIISPYPLPHRTPAPQMDQLVSRTEWNDESLNQNYPISRHLARNLLQEAPPGGPLPNPHSGHVHF</sequence>
<evidence type="ECO:0000256" key="1">
    <source>
        <dbReference type="SAM" id="MobiDB-lite"/>
    </source>
</evidence>
<organism evidence="2 3">
    <name type="scientific">Channa striata</name>
    <name type="common">Snakehead murrel</name>
    <name type="synonym">Ophicephalus striatus</name>
    <dbReference type="NCBI Taxonomy" id="64152"/>
    <lineage>
        <taxon>Eukaryota</taxon>
        <taxon>Metazoa</taxon>
        <taxon>Chordata</taxon>
        <taxon>Craniata</taxon>
        <taxon>Vertebrata</taxon>
        <taxon>Euteleostomi</taxon>
        <taxon>Actinopterygii</taxon>
        <taxon>Neopterygii</taxon>
        <taxon>Teleostei</taxon>
        <taxon>Neoteleostei</taxon>
        <taxon>Acanthomorphata</taxon>
        <taxon>Anabantaria</taxon>
        <taxon>Anabantiformes</taxon>
        <taxon>Channoidei</taxon>
        <taxon>Channidae</taxon>
        <taxon>Channa</taxon>
    </lineage>
</organism>
<gene>
    <name evidence="2" type="ORF">Q5P01_003160</name>
</gene>
<keyword evidence="3" id="KW-1185">Reference proteome</keyword>
<reference evidence="2" key="1">
    <citation type="submission" date="2023-07" db="EMBL/GenBank/DDBJ databases">
        <title>Chromosome-level Genome Assembly of Striped Snakehead (Channa striata).</title>
        <authorList>
            <person name="Liu H."/>
        </authorList>
    </citation>
    <scope>NUCLEOTIDE SEQUENCE</scope>
    <source>
        <strain evidence="2">Gz</strain>
        <tissue evidence="2">Muscle</tissue>
    </source>
</reference>
<feature type="region of interest" description="Disordered" evidence="1">
    <location>
        <begin position="1"/>
        <end position="75"/>
    </location>
</feature>
<feature type="region of interest" description="Disordered" evidence="1">
    <location>
        <begin position="197"/>
        <end position="218"/>
    </location>
</feature>
<name>A0AA88T5E9_CHASR</name>
<feature type="compositionally biased region" description="Basic and acidic residues" evidence="1">
    <location>
        <begin position="476"/>
        <end position="485"/>
    </location>
</feature>
<evidence type="ECO:0000313" key="2">
    <source>
        <dbReference type="EMBL" id="KAK2863627.1"/>
    </source>
</evidence>
<dbReference type="PANTHER" id="PTHR33480:SF5">
    <property type="entry name" value="SI:DKEY-51D8.9"/>
    <property type="match status" value="1"/>
</dbReference>
<evidence type="ECO:0000313" key="3">
    <source>
        <dbReference type="Proteomes" id="UP001187415"/>
    </source>
</evidence>
<protein>
    <submittedName>
        <fullName evidence="2">Uncharacterized protein</fullName>
    </submittedName>
</protein>